<dbReference type="InterPro" id="IPR013320">
    <property type="entry name" value="ConA-like_dom_sf"/>
</dbReference>
<dbReference type="InterPro" id="IPR042756">
    <property type="entry name" value="Sel-1L3"/>
</dbReference>
<keyword evidence="1" id="KW-0812">Transmembrane</keyword>
<feature type="transmembrane region" description="Helical" evidence="1">
    <location>
        <begin position="1009"/>
        <end position="1031"/>
    </location>
</feature>
<gene>
    <name evidence="2" type="ORF">THRCLA_05419</name>
</gene>
<protein>
    <submittedName>
        <fullName evidence="2">Uncharacterized protein</fullName>
    </submittedName>
</protein>
<dbReference type="SUPFAM" id="SSF81901">
    <property type="entry name" value="HCP-like"/>
    <property type="match status" value="3"/>
</dbReference>
<dbReference type="Pfam" id="PF13385">
    <property type="entry name" value="Laminin_G_3"/>
    <property type="match status" value="1"/>
</dbReference>
<evidence type="ECO:0000313" key="2">
    <source>
        <dbReference type="EMBL" id="OQS02184.1"/>
    </source>
</evidence>
<evidence type="ECO:0000256" key="1">
    <source>
        <dbReference type="SAM" id="Phobius"/>
    </source>
</evidence>
<dbReference type="PANTHER" id="PTHR44444:SF6">
    <property type="entry name" value="LAMININ G DOMAIN-CONTAINING PROTEIN"/>
    <property type="match status" value="1"/>
</dbReference>
<dbReference type="SMART" id="SM00671">
    <property type="entry name" value="SEL1"/>
    <property type="match status" value="7"/>
</dbReference>
<keyword evidence="3" id="KW-1185">Reference proteome</keyword>
<comment type="caution">
    <text evidence="2">The sequence shown here is derived from an EMBL/GenBank/DDBJ whole genome shotgun (WGS) entry which is preliminary data.</text>
</comment>
<dbReference type="Gene3D" id="1.25.40.10">
    <property type="entry name" value="Tetratricopeptide repeat domain"/>
    <property type="match status" value="3"/>
</dbReference>
<dbReference type="STRING" id="74557.A0A1V9ZW00"/>
<dbReference type="EMBL" id="JNBS01001206">
    <property type="protein sequence ID" value="OQS02184.1"/>
    <property type="molecule type" value="Genomic_DNA"/>
</dbReference>
<dbReference type="Pfam" id="PF08238">
    <property type="entry name" value="Sel1"/>
    <property type="match status" value="8"/>
</dbReference>
<reference evidence="2 3" key="1">
    <citation type="journal article" date="2014" name="Genome Biol. Evol.">
        <title>The secreted proteins of Achlya hypogyna and Thraustotheca clavata identify the ancestral oomycete secretome and reveal gene acquisitions by horizontal gene transfer.</title>
        <authorList>
            <person name="Misner I."/>
            <person name="Blouin N."/>
            <person name="Leonard G."/>
            <person name="Richards T.A."/>
            <person name="Lane C.E."/>
        </authorList>
    </citation>
    <scope>NUCLEOTIDE SEQUENCE [LARGE SCALE GENOMIC DNA]</scope>
    <source>
        <strain evidence="2 3">ATCC 34112</strain>
    </source>
</reference>
<sequence length="1035" mass="116507">MSSTTVEWKLSPPSIVCPFDPVEIQVNWSLNMTYEPNVQIFASAIDAKTKMAAIDSKKKLNMMRISDNYDPDVILPPIYCEVDEKCQLKVTTLVIPNRPDGNLIDGDILEISFSHATNEPSVGTKEDLEEILDFPNDFGQSLTGKWITSQLLQIKIISIAHEVKIRDITQSPIVKEFILPQLPIQTWSYQSNIFRYRIGIEGHFQIVLRFESESFNETLYHHTSDTITVSGVDCPDANVITSLSFEDEKIREPIYSVNGILSFDGHRSAILPHSTIPMTKPAWSLVFWLYLSQDSTGEYRTLFYKGPGSNQHRTPSAWLQPHDRKLIVRVSTLDNMDIGFTSNSELPLHQWTLLSFSFQNLSSSQDIVYEISLSINGHLDSQLKLHNTTVLPNDGNFYIGDNPWMDGIQGFVAKLKLYDTYISEEDCFKIFVRENSNFPTETLPSTLVQYLKPVASTALVSLSVGLDEFKSNGNLDATMEAADYGDTKAMIEAGRSLMHGEIWNSDKFVPCVQNTSLGAMYLRRALELGNWYAAKPLGILLSPTNPEDSIVMYHIAAMMGDYTAMTILAHKYANDDNGIEKDIETAVHYYHWSATDASRTYHIRGEEPLHEMNSLFYADQINVREGQDGEDDKLIQYQKMKADVDQDPEAMTNMGDLYYWGARGCPRDHELAYNYFNRAAQLGHVTAMSAVAGMLLKGEGVAQNNASAIAWYEEAAKFNNVRALNGLGYIYFYGTANCTQNQTKGLEYFKRAAAQESDGDSLFNVGYCHFNGLGTVVNHTHGVSFYDKAARQFGHFDAVFEMAKYHLNAHNSPTDFRSPHNALPYLQAASAAGSWGKGVRKGFEHFLNDQPMSAVWYYHEALELGYPVAAGNLAYLYGVLGQNNSKYLMQATEIEATLMLGDCYYYGKCGVEKDTKKALVYYNQASSHGLSVGAYNLGFIYEHGVDGVAKNPERAQRYYQRALELSPSLETYFVVYISKLRLALWDYSGDKEENYSTFESIDSIALTNSLFWCAKVLLCFMLVGGTTFLWCRRNA</sequence>
<name>A0A1V9ZW00_9STRA</name>
<keyword evidence="1" id="KW-0472">Membrane</keyword>
<dbReference type="InterPro" id="IPR011990">
    <property type="entry name" value="TPR-like_helical_dom_sf"/>
</dbReference>
<evidence type="ECO:0000313" key="3">
    <source>
        <dbReference type="Proteomes" id="UP000243217"/>
    </source>
</evidence>
<dbReference type="PANTHER" id="PTHR44444">
    <property type="entry name" value="PROTEIN SEL-1 HOMOLOG 3"/>
    <property type="match status" value="1"/>
</dbReference>
<dbReference type="InterPro" id="IPR006597">
    <property type="entry name" value="Sel1-like"/>
</dbReference>
<dbReference type="SUPFAM" id="SSF49899">
    <property type="entry name" value="Concanavalin A-like lectins/glucanases"/>
    <property type="match status" value="1"/>
</dbReference>
<organism evidence="2 3">
    <name type="scientific">Thraustotheca clavata</name>
    <dbReference type="NCBI Taxonomy" id="74557"/>
    <lineage>
        <taxon>Eukaryota</taxon>
        <taxon>Sar</taxon>
        <taxon>Stramenopiles</taxon>
        <taxon>Oomycota</taxon>
        <taxon>Saprolegniomycetes</taxon>
        <taxon>Saprolegniales</taxon>
        <taxon>Achlyaceae</taxon>
        <taxon>Thraustotheca</taxon>
    </lineage>
</organism>
<dbReference type="Proteomes" id="UP000243217">
    <property type="component" value="Unassembled WGS sequence"/>
</dbReference>
<dbReference type="OrthoDB" id="188553at2759"/>
<proteinExistence type="predicted"/>
<accession>A0A1V9ZW00</accession>
<dbReference type="AlphaFoldDB" id="A0A1V9ZW00"/>
<dbReference type="Gene3D" id="2.60.120.200">
    <property type="match status" value="1"/>
</dbReference>
<keyword evidence="1" id="KW-1133">Transmembrane helix</keyword>